<dbReference type="Pfam" id="PF08573">
    <property type="entry name" value="SAE2"/>
    <property type="match status" value="1"/>
</dbReference>
<evidence type="ECO:0000256" key="2">
    <source>
        <dbReference type="ARBA" id="ARBA00022763"/>
    </source>
</evidence>
<evidence type="ECO:0000313" key="8">
    <source>
        <dbReference type="Proteomes" id="UP000789706"/>
    </source>
</evidence>
<proteinExistence type="predicted"/>
<organism evidence="7 8">
    <name type="scientific">Diversispora eburnea</name>
    <dbReference type="NCBI Taxonomy" id="1213867"/>
    <lineage>
        <taxon>Eukaryota</taxon>
        <taxon>Fungi</taxon>
        <taxon>Fungi incertae sedis</taxon>
        <taxon>Mucoromycota</taxon>
        <taxon>Glomeromycotina</taxon>
        <taxon>Glomeromycetes</taxon>
        <taxon>Diversisporales</taxon>
        <taxon>Diversisporaceae</taxon>
        <taxon>Diversispora</taxon>
    </lineage>
</organism>
<dbReference type="OrthoDB" id="2429722at2759"/>
<dbReference type="Proteomes" id="UP000789706">
    <property type="component" value="Unassembled WGS sequence"/>
</dbReference>
<feature type="coiled-coil region" evidence="4">
    <location>
        <begin position="39"/>
        <end position="66"/>
    </location>
</feature>
<gene>
    <name evidence="7" type="ORF">DEBURN_LOCUS4507</name>
</gene>
<keyword evidence="2" id="KW-0227">DNA damage</keyword>
<dbReference type="EMBL" id="CAJVPK010000347">
    <property type="protein sequence ID" value="CAG8497660.1"/>
    <property type="molecule type" value="Genomic_DNA"/>
</dbReference>
<evidence type="ECO:0000256" key="1">
    <source>
        <dbReference type="ARBA" id="ARBA00004123"/>
    </source>
</evidence>
<dbReference type="InterPro" id="IPR033316">
    <property type="entry name" value="RBBP8-like"/>
</dbReference>
<dbReference type="GO" id="GO:0005634">
    <property type="term" value="C:nucleus"/>
    <property type="evidence" value="ECO:0007669"/>
    <property type="project" value="UniProtKB-SubCell"/>
</dbReference>
<keyword evidence="4" id="KW-0175">Coiled coil</keyword>
<keyword evidence="3" id="KW-0539">Nucleus</keyword>
<sequence>MQKNTPSSIGAYIPASLVQNILGWHEQALETISDQVKTTRATQEENICLRQKIDKLEKELLSLKHNYLIRHAATGEKSEISMDLDERISKSIDIDIDHIDKQENFTEHHQNPRAFRFLSSSTSIAYENVSSGLTQTEWTVKYSELKSKYDKQMEEFQAFKEHYAKRSVEWKRFKKWILKAKPELIQSHTEKEIMNGASRSNTEINSEPPEIDNKTKICGALTDITNVQKQVTNIYDDDNDSIIDINNINNTSLCSSNTNNDDNQISFQTFSSDFDELSSTSNDLENRAQICNRNLDFSMKNKNYDSQIGTNFKNPIDVEKYDNWFYSDDEVVQKSNRKRSVDMVNKLESRFPSSVNNKKCKQIFSKEKESEDLTLIQLKTRNDDESTTEVIICDDDIEEMELPATSNTSFNKKNKNKCDSEPNYRIIEASRKKSDRCKWKGEDCRDCHRFYKVAGPLPLPDSVRTFGYGHDNNDQEQSPELLIEAHMQHVSRHRTLYSRPLTPPGFWEVDFPTTQRIGENQEKTKEYSKKREEQKRKEQEYEKDRERKWKNTFK</sequence>
<feature type="region of interest" description="Disordered" evidence="5">
    <location>
        <begin position="509"/>
        <end position="554"/>
    </location>
</feature>
<evidence type="ECO:0000256" key="3">
    <source>
        <dbReference type="ARBA" id="ARBA00023242"/>
    </source>
</evidence>
<dbReference type="GO" id="GO:0003684">
    <property type="term" value="F:damaged DNA binding"/>
    <property type="evidence" value="ECO:0007669"/>
    <property type="project" value="TreeGrafter"/>
</dbReference>
<dbReference type="InterPro" id="IPR013882">
    <property type="entry name" value="Ctp1_C"/>
</dbReference>
<evidence type="ECO:0000259" key="6">
    <source>
        <dbReference type="Pfam" id="PF08573"/>
    </source>
</evidence>
<evidence type="ECO:0000313" key="7">
    <source>
        <dbReference type="EMBL" id="CAG8497660.1"/>
    </source>
</evidence>
<name>A0A9N8ZJG0_9GLOM</name>
<dbReference type="AlphaFoldDB" id="A0A9N8ZJG0"/>
<dbReference type="GO" id="GO:0010792">
    <property type="term" value="P:DNA double-strand break processing involved in repair via single-strand annealing"/>
    <property type="evidence" value="ECO:0007669"/>
    <property type="project" value="TreeGrafter"/>
</dbReference>
<keyword evidence="8" id="KW-1185">Reference proteome</keyword>
<reference evidence="7" key="1">
    <citation type="submission" date="2021-06" db="EMBL/GenBank/DDBJ databases">
        <authorList>
            <person name="Kallberg Y."/>
            <person name="Tangrot J."/>
            <person name="Rosling A."/>
        </authorList>
    </citation>
    <scope>NUCLEOTIDE SEQUENCE</scope>
    <source>
        <strain evidence="7">AZ414A</strain>
    </source>
</reference>
<comment type="subcellular location">
    <subcellularLocation>
        <location evidence="1">Nucleus</location>
    </subcellularLocation>
</comment>
<dbReference type="PANTHER" id="PTHR15107">
    <property type="entry name" value="RETINOBLASTOMA BINDING PROTEIN 8"/>
    <property type="match status" value="1"/>
</dbReference>
<accession>A0A9N8ZJG0</accession>
<evidence type="ECO:0000256" key="4">
    <source>
        <dbReference type="SAM" id="Coils"/>
    </source>
</evidence>
<evidence type="ECO:0000256" key="5">
    <source>
        <dbReference type="SAM" id="MobiDB-lite"/>
    </source>
</evidence>
<protein>
    <submittedName>
        <fullName evidence="7">7292_t:CDS:1</fullName>
    </submittedName>
</protein>
<dbReference type="PANTHER" id="PTHR15107:SF0">
    <property type="entry name" value="DNA ENDONUCLEASE ACTIVATOR CTP1 C-TERMINAL DOMAIN-CONTAINING PROTEIN"/>
    <property type="match status" value="1"/>
</dbReference>
<feature type="domain" description="DNA endonuclease activator Ctp1 C-terminal" evidence="6">
    <location>
        <begin position="429"/>
        <end position="515"/>
    </location>
</feature>
<comment type="caution">
    <text evidence="7">The sequence shown here is derived from an EMBL/GenBank/DDBJ whole genome shotgun (WGS) entry which is preliminary data.</text>
</comment>
<feature type="compositionally biased region" description="Basic and acidic residues" evidence="5">
    <location>
        <begin position="519"/>
        <end position="554"/>
    </location>
</feature>